<sequence>MCFCVGASLLAKNLRAPRSSRMNALSLTFFASKLAPTGFIRQSECKVFQGHQRLWPASHRPGGDPRGSRRW</sequence>
<dbReference type="EMBL" id="SGFE01000029">
    <property type="protein sequence ID" value="RZI30815.1"/>
    <property type="molecule type" value="Genomic_DNA"/>
</dbReference>
<reference evidence="1 2" key="1">
    <citation type="submission" date="2019-02" db="EMBL/GenBank/DDBJ databases">
        <title>Pseudomonas spp from wheat grain.</title>
        <authorList>
            <person name="Cho G.-S."/>
            <person name="Franz C.M.A.P."/>
        </authorList>
    </citation>
    <scope>NUCLEOTIDE SEQUENCE [LARGE SCALE GENOMIC DNA]</scope>
    <source>
        <strain evidence="1 2">133NRW</strain>
    </source>
</reference>
<evidence type="ECO:0000313" key="2">
    <source>
        <dbReference type="Proteomes" id="UP000293369"/>
    </source>
</evidence>
<gene>
    <name evidence="1" type="ORF">EUX57_15970</name>
</gene>
<protein>
    <submittedName>
        <fullName evidence="1">Uncharacterized protein</fullName>
    </submittedName>
</protein>
<organism evidence="1 2">
    <name type="scientific">Pseudomonas orientalis</name>
    <dbReference type="NCBI Taxonomy" id="76758"/>
    <lineage>
        <taxon>Bacteria</taxon>
        <taxon>Pseudomonadati</taxon>
        <taxon>Pseudomonadota</taxon>
        <taxon>Gammaproteobacteria</taxon>
        <taxon>Pseudomonadales</taxon>
        <taxon>Pseudomonadaceae</taxon>
        <taxon>Pseudomonas</taxon>
    </lineage>
</organism>
<accession>A0A4Q7CWR6</accession>
<dbReference type="AlphaFoldDB" id="A0A4Q7CWR6"/>
<dbReference type="Proteomes" id="UP000293369">
    <property type="component" value="Unassembled WGS sequence"/>
</dbReference>
<comment type="caution">
    <text evidence="1">The sequence shown here is derived from an EMBL/GenBank/DDBJ whole genome shotgun (WGS) entry which is preliminary data.</text>
</comment>
<proteinExistence type="predicted"/>
<name>A0A4Q7CWR6_9PSED</name>
<evidence type="ECO:0000313" key="1">
    <source>
        <dbReference type="EMBL" id="RZI30815.1"/>
    </source>
</evidence>